<gene>
    <name evidence="2" type="ORF">C5L28_000431</name>
    <name evidence="1" type="ORF">LPKJCM_01903</name>
</gene>
<dbReference type="AlphaFoldDB" id="A0A224VI71"/>
<organism evidence="1 3">
    <name type="scientific">Lentilactobacillus parakefiri</name>
    <dbReference type="NCBI Taxonomy" id="152332"/>
    <lineage>
        <taxon>Bacteria</taxon>
        <taxon>Bacillati</taxon>
        <taxon>Bacillota</taxon>
        <taxon>Bacilli</taxon>
        <taxon>Lactobacillales</taxon>
        <taxon>Lactobacillaceae</taxon>
        <taxon>Lentilactobacillus</taxon>
    </lineage>
</organism>
<evidence type="ECO:0000313" key="1">
    <source>
        <dbReference type="EMBL" id="GAW72773.1"/>
    </source>
</evidence>
<name>A0A224VI71_9LACO</name>
<evidence type="ECO:0000313" key="3">
    <source>
        <dbReference type="Proteomes" id="UP000214739"/>
    </source>
</evidence>
<comment type="caution">
    <text evidence="1">The sequence shown here is derived from an EMBL/GenBank/DDBJ whole genome shotgun (WGS) entry which is preliminary data.</text>
</comment>
<dbReference type="OrthoDB" id="10003916at2"/>
<dbReference type="Proteomes" id="UP000294668">
    <property type="component" value="Unassembled WGS sequence"/>
</dbReference>
<evidence type="ECO:0000313" key="2">
    <source>
        <dbReference type="EMBL" id="TDG88436.1"/>
    </source>
</evidence>
<evidence type="ECO:0000313" key="4">
    <source>
        <dbReference type="Proteomes" id="UP000294668"/>
    </source>
</evidence>
<dbReference type="Proteomes" id="UP000214739">
    <property type="component" value="Unassembled WGS sequence"/>
</dbReference>
<reference evidence="2" key="3">
    <citation type="submission" date="2019-02" db="EMBL/GenBank/DDBJ databases">
        <authorList>
            <person name="Buron G."/>
            <person name="Chaylann A."/>
            <person name="Dolejs I."/>
            <person name="Forster J."/>
            <person name="Miks M.H."/>
        </authorList>
    </citation>
    <scope>NUCLEOTIDE SEQUENCE</scope>
    <source>
        <strain evidence="2">DSM 10551</strain>
    </source>
</reference>
<dbReference type="EMBL" id="PUFL01000088">
    <property type="protein sequence ID" value="TDG88436.1"/>
    <property type="molecule type" value="Genomic_DNA"/>
</dbReference>
<dbReference type="RefSeq" id="WP_057961793.1">
    <property type="nucleotide sequence ID" value="NZ_BAAAXO010000067.1"/>
</dbReference>
<dbReference type="EMBL" id="BDGB01000092">
    <property type="protein sequence ID" value="GAW72773.1"/>
    <property type="molecule type" value="Genomic_DNA"/>
</dbReference>
<proteinExistence type="predicted"/>
<reference evidence="1 3" key="1">
    <citation type="journal article" date="2017" name="Biosci Microbiota Food Health">
        <title>Genomic characterization reconfirms the taxonomic status of Lactobacillus parakefiri.</title>
        <authorList>
            <person name="Tanizawa Y."/>
            <person name="Kobayashi H."/>
            <person name="Kaminuma E."/>
            <person name="Sakamoto M."/>
            <person name="Ohkuma M."/>
            <person name="Nakamura Y."/>
            <person name="Arita M."/>
            <person name="Tohno M."/>
        </authorList>
    </citation>
    <scope>NUCLEOTIDE SEQUENCE [LARGE SCALE GENOMIC DNA]</scope>
    <source>
        <strain evidence="1 3">JCM 8573</strain>
    </source>
</reference>
<reference evidence="2 4" key="2">
    <citation type="journal article" date="2019" name="Appl. Microbiol. Biotechnol.">
        <title>Uncovering carbohydrate metabolism through a genotype-phenotype association study of 56 lactic acid bacteria genomes.</title>
        <authorList>
            <person name="Buron-Moles G."/>
            <person name="Chailyan A."/>
            <person name="Dolejs I."/>
            <person name="Forster J."/>
            <person name="Miks M.H."/>
        </authorList>
    </citation>
    <scope>NUCLEOTIDE SEQUENCE [LARGE SCALE GENOMIC DNA]</scope>
    <source>
        <strain evidence="2 4">DSM 10551</strain>
    </source>
</reference>
<accession>A0A224VI71</accession>
<keyword evidence="4" id="KW-1185">Reference proteome</keyword>
<protein>
    <submittedName>
        <fullName evidence="1">Uncharacterized protein</fullName>
    </submittedName>
</protein>
<sequence length="179" mass="20041">MAIYHNGNKIISLYHKGKKIESVYHNGIKIYSSLLPVGTSVFNDTNFVIDKDNVSGSVGNTYEIESMRGNVYKVITLKYPLSKYKSGVEINLNRRVAWYETGELASWTYLHMVNNGNLSIKIPKSSSKVSYYFDISGSGESYQGNITISINGQQLTMTHLDPNNDVGNFYPIISSITAY</sequence>